<dbReference type="Proteomes" id="UP000014660">
    <property type="component" value="Chromosome"/>
</dbReference>
<dbReference type="Pfam" id="PF03841">
    <property type="entry name" value="SelA"/>
    <property type="match status" value="1"/>
</dbReference>
<dbReference type="PANTHER" id="PTHR32328">
    <property type="entry name" value="L-SERYL-TRNA(SEC) SELENIUM TRANSFERASE"/>
    <property type="match status" value="1"/>
</dbReference>
<evidence type="ECO:0000256" key="2">
    <source>
        <dbReference type="ARBA" id="ARBA00022898"/>
    </source>
</evidence>
<dbReference type="InterPro" id="IPR015424">
    <property type="entry name" value="PyrdxlP-dep_Trfase"/>
</dbReference>
<name>S0AQX6_FERAC</name>
<reference evidence="4 5" key="1">
    <citation type="journal article" date="2007" name="Proc. Natl. Acad. Sci. U.S.A.">
        <title>Genome dynamics in a natural archaeal population.</title>
        <authorList>
            <person name="Allen E.E."/>
            <person name="Tyson G.W."/>
            <person name="Whitaker R.J."/>
            <person name="Detter J.C."/>
            <person name="Richardson P.M."/>
            <person name="Banfield J.F."/>
        </authorList>
    </citation>
    <scope>NUCLEOTIDE SEQUENCE [LARGE SCALE GENOMIC DNA]</scope>
    <source>
        <strain evidence="5">fer1</strain>
    </source>
</reference>
<dbReference type="AlphaFoldDB" id="S0AQX6"/>
<evidence type="ECO:0000313" key="5">
    <source>
        <dbReference type="Proteomes" id="UP000014660"/>
    </source>
</evidence>
<sequence>MYEDKLKIKEVINAIGTVTFLGGNRISPEVLSSIEEVSKVFVNMKQLIDDAGCNIAKSMGVESAYITNGAAAAIVLSVASCIVKSKPGLKYKLPELGRDEKFVLTFKNQISEFKYLIKLTGAKIKEIGTAKDTSELSFKKALKKFADKTVAIVYFAFEPLRESLKIEDVVSITHSFGIPVIVDAAAEVPPIYNFKRYLEAGADIVILSGGKAIGSFSDTGLMLGKKEIIEIAKEIGPHSEEISNSRNTIFIGRTMKVSKEDIVATTVAVDKFLKLNESEFMNDMNTKCKEIIDILGNNTSIRIKKINPPWYFPRPVTIPRVEVEFNNKVDAGVIANNLKYYNPAIYCLVDKGKLYINPQCLRTGEEKIISNAILQLVDREIVGNNIDNFTGK</sequence>
<dbReference type="PANTHER" id="PTHR32328:SF0">
    <property type="entry name" value="L-SERYL-TRNA(SEC) SELENIUM TRANSFERASE"/>
    <property type="match status" value="1"/>
</dbReference>
<dbReference type="GeneID" id="16024736"/>
<dbReference type="KEGG" id="fac:FACI_IFERC01G0584"/>
<evidence type="ECO:0000256" key="1">
    <source>
        <dbReference type="ARBA" id="ARBA00001933"/>
    </source>
</evidence>
<proteinExistence type="predicted"/>
<dbReference type="InterPro" id="IPR015421">
    <property type="entry name" value="PyrdxlP-dep_Trfase_major"/>
</dbReference>
<evidence type="ECO:0000256" key="3">
    <source>
        <dbReference type="PIRSR" id="PIRSR618319-50"/>
    </source>
</evidence>
<evidence type="ECO:0000313" key="4">
    <source>
        <dbReference type="EMBL" id="AGO60564.1"/>
    </source>
</evidence>
<organism evidence="4 5">
    <name type="scientific">Ferroplasma acidarmanus Fer1</name>
    <dbReference type="NCBI Taxonomy" id="333146"/>
    <lineage>
        <taxon>Archaea</taxon>
        <taxon>Methanobacteriati</taxon>
        <taxon>Thermoplasmatota</taxon>
        <taxon>Thermoplasmata</taxon>
        <taxon>Thermoplasmatales</taxon>
        <taxon>Ferroplasmaceae</taxon>
        <taxon>Ferroplasma</taxon>
    </lineage>
</organism>
<comment type="cofactor">
    <cofactor evidence="1 3">
        <name>pyridoxal 5'-phosphate</name>
        <dbReference type="ChEBI" id="CHEBI:597326"/>
    </cofactor>
</comment>
<evidence type="ECO:0008006" key="6">
    <source>
        <dbReference type="Google" id="ProtNLM"/>
    </source>
</evidence>
<accession>S0AQX6</accession>
<dbReference type="HOGENOM" id="CLU_040896_1_1_2"/>
<keyword evidence="5" id="KW-1185">Reference proteome</keyword>
<dbReference type="Gene3D" id="3.40.640.10">
    <property type="entry name" value="Type I PLP-dependent aspartate aminotransferase-like (Major domain)"/>
    <property type="match status" value="1"/>
</dbReference>
<dbReference type="SUPFAM" id="SSF53383">
    <property type="entry name" value="PLP-dependent transferases"/>
    <property type="match status" value="1"/>
</dbReference>
<gene>
    <name evidence="4" type="ORF">FACI_IFERC00001G0584</name>
</gene>
<keyword evidence="2 3" id="KW-0663">Pyridoxal phosphate</keyword>
<dbReference type="EMBL" id="CP004145">
    <property type="protein sequence ID" value="AGO60564.1"/>
    <property type="molecule type" value="Genomic_DNA"/>
</dbReference>
<dbReference type="InterPro" id="IPR018319">
    <property type="entry name" value="SelA-like"/>
</dbReference>
<protein>
    <recommendedName>
        <fullName evidence="6">Selenocysteine synthase</fullName>
    </recommendedName>
</protein>
<dbReference type="RefSeq" id="WP_009886610.1">
    <property type="nucleotide sequence ID" value="NC_021592.1"/>
</dbReference>
<feature type="modified residue" description="N6-(pyridoxal phosphate)lysine" evidence="3">
    <location>
        <position position="211"/>
    </location>
</feature>
<dbReference type="GO" id="GO:0004125">
    <property type="term" value="F:L-seryl-tRNA(Sec) selenium transferase activity"/>
    <property type="evidence" value="ECO:0007669"/>
    <property type="project" value="TreeGrafter"/>
</dbReference>